<proteinExistence type="predicted"/>
<evidence type="ECO:0000313" key="2">
    <source>
        <dbReference type="Proteomes" id="UP001521074"/>
    </source>
</evidence>
<organism evidence="1 2">
    <name type="scientific">Acetobacter sicerae</name>
    <dbReference type="NCBI Taxonomy" id="85325"/>
    <lineage>
        <taxon>Bacteria</taxon>
        <taxon>Pseudomonadati</taxon>
        <taxon>Pseudomonadota</taxon>
        <taxon>Alphaproteobacteria</taxon>
        <taxon>Acetobacterales</taxon>
        <taxon>Acetobacteraceae</taxon>
        <taxon>Acetobacter</taxon>
    </lineage>
</organism>
<dbReference type="EMBL" id="JAJSOJ010000041">
    <property type="protein sequence ID" value="MCE0744609.1"/>
    <property type="molecule type" value="Genomic_DNA"/>
</dbReference>
<gene>
    <name evidence="1" type="ORF">LWC05_12020</name>
</gene>
<keyword evidence="2" id="KW-1185">Reference proteome</keyword>
<dbReference type="RefSeq" id="WP_232878412.1">
    <property type="nucleotide sequence ID" value="NZ_JAJSOJ010000041.1"/>
</dbReference>
<dbReference type="SUPFAM" id="SSF160059">
    <property type="entry name" value="PriA/YqbF domain"/>
    <property type="match status" value="1"/>
</dbReference>
<reference evidence="1 2" key="1">
    <citation type="submission" date="2021-12" db="EMBL/GenBank/DDBJ databases">
        <title>Genome sequence of Acetobacter sicerae DmPark20a_162.</title>
        <authorList>
            <person name="Chaston J.M."/>
        </authorList>
    </citation>
    <scope>NUCLEOTIDE SEQUENCE [LARGE SCALE GENOMIC DNA]</scope>
    <source>
        <strain evidence="1 2">DmPark20a_162</strain>
    </source>
</reference>
<accession>A0ABS8VY07</accession>
<protein>
    <submittedName>
        <fullName evidence="1">Uncharacterized protein</fullName>
    </submittedName>
</protein>
<evidence type="ECO:0000313" key="1">
    <source>
        <dbReference type="EMBL" id="MCE0744609.1"/>
    </source>
</evidence>
<name>A0ABS8VY07_9PROT</name>
<dbReference type="Proteomes" id="UP001521074">
    <property type="component" value="Unassembled WGS sequence"/>
</dbReference>
<sequence length="149" mass="15686">MARGAKTMSKPEEIAVDLSVPGGEALGVVDEDVNPTIARMKEIVGSIDLSEEQAAQLRGLFEQALGSSHTRDDAAIAFSGGAEIVGKGAPDGGSIAVASGHIVVVCRRPGMRRAGIRHSALEVYPLDYLTEAQQRSIGADPDFELIRVF</sequence>
<comment type="caution">
    <text evidence="1">The sequence shown here is derived from an EMBL/GenBank/DDBJ whole genome shotgun (WGS) entry which is preliminary data.</text>
</comment>